<accession>A0A2K8NYJ5</accession>
<proteinExistence type="predicted"/>
<reference evidence="1 2" key="1">
    <citation type="submission" date="2017-11" db="EMBL/GenBank/DDBJ databases">
        <title>Genome sequence of Entomoplasma melaleucae M1 (ATCC 49191).</title>
        <authorList>
            <person name="Lo W.-S."/>
            <person name="Gasparich G.E."/>
            <person name="Kuo C.-H."/>
        </authorList>
    </citation>
    <scope>NUCLEOTIDE SEQUENCE [LARGE SCALE GENOMIC DNA]</scope>
    <source>
        <strain evidence="1 2">M1</strain>
    </source>
</reference>
<dbReference type="EMBL" id="CP024964">
    <property type="protein sequence ID" value="ATZ17713.1"/>
    <property type="molecule type" value="Genomic_DNA"/>
</dbReference>
<sequence length="49" mass="5639">MNNCEINKDTFYKLVDESYKVIDVRNPSEDKMTGLSYAGSYNSHITSYP</sequence>
<evidence type="ECO:0000313" key="1">
    <source>
        <dbReference type="EMBL" id="ATZ17713.1"/>
    </source>
</evidence>
<evidence type="ECO:0008006" key="3">
    <source>
        <dbReference type="Google" id="ProtNLM"/>
    </source>
</evidence>
<name>A0A2K8NYJ5_9MOLU</name>
<protein>
    <recommendedName>
        <fullName evidence="3">Rhodanese domain-containing protein</fullName>
    </recommendedName>
</protein>
<dbReference type="STRING" id="1408435.GCA_000685885_00351"/>
<dbReference type="RefSeq" id="WP_169733529.1">
    <property type="nucleotide sequence ID" value="NZ_CP024964.1"/>
</dbReference>
<dbReference type="KEGG" id="eml:EMELA_v1c01280"/>
<dbReference type="Proteomes" id="UP000231896">
    <property type="component" value="Chromosome"/>
</dbReference>
<dbReference type="AlphaFoldDB" id="A0A2K8NYJ5"/>
<keyword evidence="2" id="KW-1185">Reference proteome</keyword>
<organism evidence="1 2">
    <name type="scientific">Mesoplasma melaleucae</name>
    <dbReference type="NCBI Taxonomy" id="81459"/>
    <lineage>
        <taxon>Bacteria</taxon>
        <taxon>Bacillati</taxon>
        <taxon>Mycoplasmatota</taxon>
        <taxon>Mollicutes</taxon>
        <taxon>Entomoplasmatales</taxon>
        <taxon>Entomoplasmataceae</taxon>
        <taxon>Mesoplasma</taxon>
    </lineage>
</organism>
<evidence type="ECO:0000313" key="2">
    <source>
        <dbReference type="Proteomes" id="UP000231896"/>
    </source>
</evidence>
<gene>
    <name evidence="1" type="ORF">EMELA_v1c01280</name>
</gene>